<evidence type="ECO:0000256" key="1">
    <source>
        <dbReference type="SAM" id="MobiDB-lite"/>
    </source>
</evidence>
<feature type="region of interest" description="Disordered" evidence="1">
    <location>
        <begin position="84"/>
        <end position="119"/>
    </location>
</feature>
<accession>A0ABR7LMS8</accession>
<sequence length="136" mass="14652">MPLYLSPDHPPAALAALRQRFAGIPIWFGQYTGHYWALVDRAGFVEGYTAADLAEQLSNLTRNQPPPIGRTVRVPSPGAGSYGPLLMSAAAPSTPSSTPRRGRSGAAAPSPPHRRRPGRWAPLRHRIGFWLAPVPA</sequence>
<gene>
    <name evidence="2" type="ORF">HKK74_11500</name>
</gene>
<dbReference type="Proteomes" id="UP000805614">
    <property type="component" value="Unassembled WGS sequence"/>
</dbReference>
<keyword evidence="3" id="KW-1185">Reference proteome</keyword>
<dbReference type="EMBL" id="JABVEC010000007">
    <property type="protein sequence ID" value="MBC6466118.1"/>
    <property type="molecule type" value="Genomic_DNA"/>
</dbReference>
<organism evidence="2 3">
    <name type="scientific">Actinomadura alba</name>
    <dbReference type="NCBI Taxonomy" id="406431"/>
    <lineage>
        <taxon>Bacteria</taxon>
        <taxon>Bacillati</taxon>
        <taxon>Actinomycetota</taxon>
        <taxon>Actinomycetes</taxon>
        <taxon>Streptosporangiales</taxon>
        <taxon>Thermomonosporaceae</taxon>
        <taxon>Actinomadura</taxon>
    </lineage>
</organism>
<evidence type="ECO:0000313" key="2">
    <source>
        <dbReference type="EMBL" id="MBC6466118.1"/>
    </source>
</evidence>
<feature type="compositionally biased region" description="Low complexity" evidence="1">
    <location>
        <begin position="88"/>
        <end position="108"/>
    </location>
</feature>
<reference evidence="2 3" key="1">
    <citation type="submission" date="2020-06" db="EMBL/GenBank/DDBJ databases">
        <title>Actinomadura xiongansis sp. nov., isolated from soil of Baiyangdian.</title>
        <authorList>
            <person name="Zhang X."/>
        </authorList>
    </citation>
    <scope>NUCLEOTIDE SEQUENCE [LARGE SCALE GENOMIC DNA]</scope>
    <source>
        <strain evidence="2 3">HBUM206468</strain>
    </source>
</reference>
<proteinExistence type="predicted"/>
<dbReference type="RefSeq" id="WP_187243140.1">
    <property type="nucleotide sequence ID" value="NZ_BAAAOK010000057.1"/>
</dbReference>
<evidence type="ECO:0000313" key="3">
    <source>
        <dbReference type="Proteomes" id="UP000805614"/>
    </source>
</evidence>
<name>A0ABR7LMS8_9ACTN</name>
<comment type="caution">
    <text evidence="2">The sequence shown here is derived from an EMBL/GenBank/DDBJ whole genome shotgun (WGS) entry which is preliminary data.</text>
</comment>
<protein>
    <submittedName>
        <fullName evidence="2">Uncharacterized protein</fullName>
    </submittedName>
</protein>